<dbReference type="EMBL" id="CADIKK010000058">
    <property type="protein sequence ID" value="CAB3808439.1"/>
    <property type="molecule type" value="Genomic_DNA"/>
</dbReference>
<dbReference type="InterPro" id="IPR028098">
    <property type="entry name" value="Glyco_trans_4-like_N"/>
</dbReference>
<protein>
    <submittedName>
        <fullName evidence="4">D-inositol-3-phosphate glycosyltransferase</fullName>
        <ecNumber evidence="4">2.4.1.250</ecNumber>
    </submittedName>
</protein>
<dbReference type="CDD" id="cd03801">
    <property type="entry name" value="GT4_PimA-like"/>
    <property type="match status" value="1"/>
</dbReference>
<name>A0A6S7CFM2_9BURK</name>
<proteinExistence type="predicted"/>
<dbReference type="PANTHER" id="PTHR46401">
    <property type="entry name" value="GLYCOSYLTRANSFERASE WBBK-RELATED"/>
    <property type="match status" value="1"/>
</dbReference>
<evidence type="ECO:0000256" key="1">
    <source>
        <dbReference type="ARBA" id="ARBA00022679"/>
    </source>
</evidence>
<keyword evidence="5" id="KW-1185">Reference proteome</keyword>
<dbReference type="Proteomes" id="UP000494365">
    <property type="component" value="Unassembled WGS sequence"/>
</dbReference>
<organism evidence="4 5">
    <name type="scientific">Paraburkholderia ultramafica</name>
    <dbReference type="NCBI Taxonomy" id="1544867"/>
    <lineage>
        <taxon>Bacteria</taxon>
        <taxon>Pseudomonadati</taxon>
        <taxon>Pseudomonadota</taxon>
        <taxon>Betaproteobacteria</taxon>
        <taxon>Burkholderiales</taxon>
        <taxon>Burkholderiaceae</taxon>
        <taxon>Paraburkholderia</taxon>
    </lineage>
</organism>
<dbReference type="InterPro" id="IPR001296">
    <property type="entry name" value="Glyco_trans_1"/>
</dbReference>
<dbReference type="SUPFAM" id="SSF53756">
    <property type="entry name" value="UDP-Glycosyltransferase/glycogen phosphorylase"/>
    <property type="match status" value="1"/>
</dbReference>
<dbReference type="EC" id="2.4.1.250" evidence="4"/>
<dbReference type="NCBIfam" id="TIGR04047">
    <property type="entry name" value="MSMEG_0565_glyc"/>
    <property type="match status" value="1"/>
</dbReference>
<dbReference type="GO" id="GO:0009103">
    <property type="term" value="P:lipopolysaccharide biosynthetic process"/>
    <property type="evidence" value="ECO:0007669"/>
    <property type="project" value="TreeGrafter"/>
</dbReference>
<evidence type="ECO:0000313" key="5">
    <source>
        <dbReference type="Proteomes" id="UP000494365"/>
    </source>
</evidence>
<dbReference type="Pfam" id="PF13439">
    <property type="entry name" value="Glyco_transf_4"/>
    <property type="match status" value="1"/>
</dbReference>
<dbReference type="RefSeq" id="WP_175153668.1">
    <property type="nucleotide sequence ID" value="NZ_CADIKK010000058.1"/>
</dbReference>
<sequence>MNGMPLRIALFTHSVNPRGGVVHTLELGRALYEAGQDVTIFAPSVGGAPMFRESPCRIVLAPVAAHGDDTVTMVHTRIEAMKSALLANGAASFDILHAQDSISGNALAELREAGVIRGFVRTVHHLDGFGDAHLIEWQRRAYADADAVFCVSETWTRKMRNEFGTAASTVNNGVDIGRFRASREAGDVSLCARLGLGGKPVVLAVGGIEERKNTLQLLEAFALLKQTHGAAQLVLAGGASLLDHDAYTRRFMARAAKLGLPIGHGKPIVVTGALDDEAIPALMRRADAVSMVSLREGFGLVVLEALAAGTPVVVSRIEPFTGYLDERVCCWAQPHDAHSIAGALRRALDERGGIDFDSAVPALLAQFSWRESARRHLDLYRREMQPRQPSRLPHESLI</sequence>
<dbReference type="Gene3D" id="3.40.50.2000">
    <property type="entry name" value="Glycogen Phosphorylase B"/>
    <property type="match status" value="2"/>
</dbReference>
<keyword evidence="1 4" id="KW-0808">Transferase</keyword>
<accession>A0A6S7CFM2</accession>
<evidence type="ECO:0000259" key="2">
    <source>
        <dbReference type="Pfam" id="PF00534"/>
    </source>
</evidence>
<feature type="domain" description="Glycosyl transferase family 1" evidence="2">
    <location>
        <begin position="197"/>
        <end position="351"/>
    </location>
</feature>
<dbReference type="PANTHER" id="PTHR46401:SF2">
    <property type="entry name" value="GLYCOSYLTRANSFERASE WBBK-RELATED"/>
    <property type="match status" value="1"/>
</dbReference>
<dbReference type="AlphaFoldDB" id="A0A6S7CFM2"/>
<reference evidence="4 5" key="1">
    <citation type="submission" date="2020-04" db="EMBL/GenBank/DDBJ databases">
        <authorList>
            <person name="De Canck E."/>
        </authorList>
    </citation>
    <scope>NUCLEOTIDE SEQUENCE [LARGE SCALE GENOMIC DNA]</scope>
    <source>
        <strain evidence="4 5">LMG 28614</strain>
    </source>
</reference>
<feature type="domain" description="Glycosyltransferase subfamily 4-like N-terminal" evidence="3">
    <location>
        <begin position="18"/>
        <end position="177"/>
    </location>
</feature>
<evidence type="ECO:0000313" key="4">
    <source>
        <dbReference type="EMBL" id="CAB3808439.1"/>
    </source>
</evidence>
<dbReference type="Pfam" id="PF00534">
    <property type="entry name" value="Glycos_transf_1"/>
    <property type="match status" value="1"/>
</dbReference>
<dbReference type="InterPro" id="IPR023986">
    <property type="entry name" value="GlycosylTfrase_MSMEG0565"/>
</dbReference>
<evidence type="ECO:0000259" key="3">
    <source>
        <dbReference type="Pfam" id="PF13439"/>
    </source>
</evidence>
<keyword evidence="4" id="KW-0328">Glycosyltransferase</keyword>
<dbReference type="GO" id="GO:0102710">
    <property type="term" value="F:D-inositol-3-phosphate glycosyltransferase activity"/>
    <property type="evidence" value="ECO:0007669"/>
    <property type="project" value="UniProtKB-EC"/>
</dbReference>
<gene>
    <name evidence="4" type="primary">mshA_17</name>
    <name evidence="4" type="ORF">LMG28614_06798</name>
</gene>